<sequence length="42" mass="4472">MACGFPVKSGRYDSSDTEVRALIDITGHNSTPEGHTPSHRSG</sequence>
<keyword evidence="2" id="KW-1185">Reference proteome</keyword>
<gene>
    <name evidence="1" type="ORF">AVEN_88750_1</name>
</gene>
<proteinExistence type="predicted"/>
<accession>A0A4Y2JV18</accession>
<feature type="non-terminal residue" evidence="1">
    <location>
        <position position="42"/>
    </location>
</feature>
<evidence type="ECO:0000313" key="1">
    <source>
        <dbReference type="EMBL" id="GBM93378.1"/>
    </source>
</evidence>
<dbReference type="Proteomes" id="UP000499080">
    <property type="component" value="Unassembled WGS sequence"/>
</dbReference>
<name>A0A4Y2JV18_ARAVE</name>
<dbReference type="AlphaFoldDB" id="A0A4Y2JV18"/>
<evidence type="ECO:0000313" key="2">
    <source>
        <dbReference type="Proteomes" id="UP000499080"/>
    </source>
</evidence>
<comment type="caution">
    <text evidence="1">The sequence shown here is derived from an EMBL/GenBank/DDBJ whole genome shotgun (WGS) entry which is preliminary data.</text>
</comment>
<reference evidence="1 2" key="1">
    <citation type="journal article" date="2019" name="Sci. Rep.">
        <title>Orb-weaving spider Araneus ventricosus genome elucidates the spidroin gene catalogue.</title>
        <authorList>
            <person name="Kono N."/>
            <person name="Nakamura H."/>
            <person name="Ohtoshi R."/>
            <person name="Moran D.A.P."/>
            <person name="Shinohara A."/>
            <person name="Yoshida Y."/>
            <person name="Fujiwara M."/>
            <person name="Mori M."/>
            <person name="Tomita M."/>
            <person name="Arakawa K."/>
        </authorList>
    </citation>
    <scope>NUCLEOTIDE SEQUENCE [LARGE SCALE GENOMIC DNA]</scope>
</reference>
<dbReference type="EMBL" id="BGPR01111864">
    <property type="protein sequence ID" value="GBM93378.1"/>
    <property type="molecule type" value="Genomic_DNA"/>
</dbReference>
<organism evidence="1 2">
    <name type="scientific">Araneus ventricosus</name>
    <name type="common">Orbweaver spider</name>
    <name type="synonym">Epeira ventricosa</name>
    <dbReference type="NCBI Taxonomy" id="182803"/>
    <lineage>
        <taxon>Eukaryota</taxon>
        <taxon>Metazoa</taxon>
        <taxon>Ecdysozoa</taxon>
        <taxon>Arthropoda</taxon>
        <taxon>Chelicerata</taxon>
        <taxon>Arachnida</taxon>
        <taxon>Araneae</taxon>
        <taxon>Araneomorphae</taxon>
        <taxon>Entelegynae</taxon>
        <taxon>Araneoidea</taxon>
        <taxon>Araneidae</taxon>
        <taxon>Araneus</taxon>
    </lineage>
</organism>
<protein>
    <submittedName>
        <fullName evidence="1">Uncharacterized protein</fullName>
    </submittedName>
</protein>